<proteinExistence type="predicted"/>
<organism evidence="2 3">
    <name type="scientific">Bifidobacterium subtile</name>
    <dbReference type="NCBI Taxonomy" id="77635"/>
    <lineage>
        <taxon>Bacteria</taxon>
        <taxon>Bacillati</taxon>
        <taxon>Actinomycetota</taxon>
        <taxon>Actinomycetes</taxon>
        <taxon>Bifidobacteriales</taxon>
        <taxon>Bifidobacteriaceae</taxon>
        <taxon>Bifidobacterium</taxon>
    </lineage>
</organism>
<accession>A0A087EC39</accession>
<protein>
    <submittedName>
        <fullName evidence="2">Transposase subunit B</fullName>
    </submittedName>
</protein>
<dbReference type="AlphaFoldDB" id="A0A087EC39"/>
<evidence type="ECO:0000259" key="1">
    <source>
        <dbReference type="Pfam" id="PF13276"/>
    </source>
</evidence>
<dbReference type="InterPro" id="IPR025948">
    <property type="entry name" value="HTH-like_dom"/>
</dbReference>
<reference evidence="2 3" key="1">
    <citation type="submission" date="2014-03" db="EMBL/GenBank/DDBJ databases">
        <title>Genomics of Bifidobacteria.</title>
        <authorList>
            <person name="Ventura M."/>
            <person name="Milani C."/>
            <person name="Lugli G.A."/>
        </authorList>
    </citation>
    <scope>NUCLEOTIDE SEQUENCE [LARGE SCALE GENOMIC DNA]</scope>
    <source>
        <strain evidence="2 3">LMG 11597</strain>
    </source>
</reference>
<evidence type="ECO:0000313" key="2">
    <source>
        <dbReference type="EMBL" id="KFJ05340.1"/>
    </source>
</evidence>
<gene>
    <name evidence="2" type="ORF">BISU_1464</name>
</gene>
<dbReference type="Proteomes" id="UP000029055">
    <property type="component" value="Unassembled WGS sequence"/>
</dbReference>
<dbReference type="EMBL" id="JGZR01000001">
    <property type="protein sequence ID" value="KFJ05340.1"/>
    <property type="molecule type" value="Genomic_DNA"/>
</dbReference>
<dbReference type="OrthoDB" id="4281720at2"/>
<dbReference type="Pfam" id="PF13276">
    <property type="entry name" value="HTH_21"/>
    <property type="match status" value="1"/>
</dbReference>
<sequence length="77" mass="8810">MSLSWVRARHEALARDVMTIHAHRFMAVYGYRKTLIQLRRQGWVGVGRDQVLGVMRSLGVQGVRRGRTPGDHAAREK</sequence>
<feature type="domain" description="HTH-like" evidence="1">
    <location>
        <begin position="11"/>
        <end position="67"/>
    </location>
</feature>
<evidence type="ECO:0000313" key="3">
    <source>
        <dbReference type="Proteomes" id="UP000029055"/>
    </source>
</evidence>
<name>A0A087EC39_9BIFI</name>
<comment type="caution">
    <text evidence="2">The sequence shown here is derived from an EMBL/GenBank/DDBJ whole genome shotgun (WGS) entry which is preliminary data.</text>
</comment>
<keyword evidence="3" id="KW-1185">Reference proteome</keyword>